<evidence type="ECO:0000256" key="8">
    <source>
        <dbReference type="ARBA" id="ARBA00023154"/>
    </source>
</evidence>
<evidence type="ECO:0000256" key="2">
    <source>
        <dbReference type="ARBA" id="ARBA00022490"/>
    </source>
</evidence>
<feature type="binding site" evidence="13">
    <location>
        <position position="35"/>
    </location>
    <ligand>
        <name>NAD(+)</name>
        <dbReference type="ChEBI" id="CHEBI:57540"/>
    </ligand>
</feature>
<dbReference type="InterPro" id="IPR022663">
    <property type="entry name" value="DapB_C"/>
</dbReference>
<evidence type="ECO:0000259" key="15">
    <source>
        <dbReference type="Pfam" id="PF05173"/>
    </source>
</evidence>
<feature type="domain" description="Dihydrodipicolinate reductase N-terminal" evidence="14">
    <location>
        <begin position="4"/>
        <end position="119"/>
    </location>
</feature>
<evidence type="ECO:0000256" key="3">
    <source>
        <dbReference type="ARBA" id="ARBA00022605"/>
    </source>
</evidence>
<dbReference type="FunFam" id="3.30.360.10:FF:000004">
    <property type="entry name" value="4-hydroxy-tetrahydrodipicolinate reductase"/>
    <property type="match status" value="1"/>
</dbReference>
<dbReference type="AlphaFoldDB" id="M1WQ96"/>
<dbReference type="CDD" id="cd02274">
    <property type="entry name" value="DHDPR_N"/>
    <property type="match status" value="1"/>
</dbReference>
<evidence type="ECO:0000256" key="10">
    <source>
        <dbReference type="ARBA" id="ARBA00038983"/>
    </source>
</evidence>
<evidence type="ECO:0000256" key="5">
    <source>
        <dbReference type="ARBA" id="ARBA00022915"/>
    </source>
</evidence>
<evidence type="ECO:0000256" key="1">
    <source>
        <dbReference type="ARBA" id="ARBA00006642"/>
    </source>
</evidence>
<evidence type="ECO:0000259" key="14">
    <source>
        <dbReference type="Pfam" id="PF01113"/>
    </source>
</evidence>
<feature type="binding site" evidence="13">
    <location>
        <begin position="9"/>
        <end position="14"/>
    </location>
    <ligand>
        <name>NAD(+)</name>
        <dbReference type="ChEBI" id="CHEBI:57540"/>
    </ligand>
</feature>
<dbReference type="STRING" id="1322246.BN4_10339"/>
<dbReference type="SUPFAM" id="SSF55347">
    <property type="entry name" value="Glyceraldehyde-3-phosphate dehydrogenase-like, C-terminal domain"/>
    <property type="match status" value="1"/>
</dbReference>
<dbReference type="NCBIfam" id="TIGR00036">
    <property type="entry name" value="dapB"/>
    <property type="match status" value="1"/>
</dbReference>
<dbReference type="InterPro" id="IPR023940">
    <property type="entry name" value="DHDPR_bac"/>
</dbReference>
<dbReference type="Gene3D" id="3.30.360.10">
    <property type="entry name" value="Dihydrodipicolinate Reductase, domain 2"/>
    <property type="match status" value="1"/>
</dbReference>
<feature type="active site" description="Proton donor/acceptor" evidence="13">
    <location>
        <position position="149"/>
    </location>
</feature>
<feature type="binding site" evidence="13">
    <location>
        <position position="36"/>
    </location>
    <ligand>
        <name>NADP(+)</name>
        <dbReference type="ChEBI" id="CHEBI:58349"/>
    </ligand>
</feature>
<keyword evidence="17" id="KW-1185">Reference proteome</keyword>
<comment type="similarity">
    <text evidence="1 13">Belongs to the DapB family.</text>
</comment>
<name>M1WQ96_PSEP2</name>
<dbReference type="GO" id="GO:0051287">
    <property type="term" value="F:NAD binding"/>
    <property type="evidence" value="ECO:0007669"/>
    <property type="project" value="UniProtKB-UniRule"/>
</dbReference>
<sequence length="259" mass="27960">MTTDIVILGAKGRMGKTLVNLTLADAELNLVGACEREGNTGGIEHEGCIMTDCLEELLPQVPGAVIIDFTAPEASLAMAQIAAKNGNPAVIGTTGLNSTQQADLEVFAREVPLFWAPNMSVGVNTLLKILPMLVKALGPDYDMEMVETHHKMKKDSPSGTALKLAQCMAEARGWEYDDVKKHCRDGIIGERPKNEIGVQTLRGGDVVGDHTAFFFGPGERIEITHRAHSRETFASGALRAAKWLAKQKNGKLYSMADMV</sequence>
<dbReference type="InterPro" id="IPR036291">
    <property type="entry name" value="NAD(P)-bd_dom_sf"/>
</dbReference>
<evidence type="ECO:0000256" key="4">
    <source>
        <dbReference type="ARBA" id="ARBA00022857"/>
    </source>
</evidence>
<evidence type="ECO:0000256" key="13">
    <source>
        <dbReference type="HAMAP-Rule" id="MF_00102"/>
    </source>
</evidence>
<feature type="binding site" evidence="13">
    <location>
        <begin position="116"/>
        <end position="119"/>
    </location>
    <ligand>
        <name>NAD(+)</name>
        <dbReference type="ChEBI" id="CHEBI:57540"/>
    </ligand>
</feature>
<keyword evidence="4 13" id="KW-0521">NADP</keyword>
<proteinExistence type="inferred from homology"/>
<feature type="active site" description="Proton donor" evidence="13">
    <location>
        <position position="153"/>
    </location>
</feature>
<dbReference type="KEGG" id="dpi:BN4_10339"/>
<dbReference type="UniPathway" id="UPA00034">
    <property type="reaction ID" value="UER00018"/>
</dbReference>
<comment type="function">
    <text evidence="13">Catalyzes the conversion of 4-hydroxy-tetrahydrodipicolinate (HTPA) to tetrahydrodipicolinate.</text>
</comment>
<feature type="binding site" evidence="13">
    <location>
        <begin position="159"/>
        <end position="160"/>
    </location>
    <ligand>
        <name>(S)-2,3,4,5-tetrahydrodipicolinate</name>
        <dbReference type="ChEBI" id="CHEBI:16845"/>
    </ligand>
</feature>
<dbReference type="BioCyc" id="DPIE1322246:BN4_RS01780-MONOMER"/>
<comment type="catalytic activity">
    <reaction evidence="12 13">
        <text>(S)-2,3,4,5-tetrahydrodipicolinate + NAD(+) + H2O = (2S,4S)-4-hydroxy-2,3,4,5-tetrahydrodipicolinate + NADH + H(+)</text>
        <dbReference type="Rhea" id="RHEA:35323"/>
        <dbReference type="ChEBI" id="CHEBI:15377"/>
        <dbReference type="ChEBI" id="CHEBI:15378"/>
        <dbReference type="ChEBI" id="CHEBI:16845"/>
        <dbReference type="ChEBI" id="CHEBI:57540"/>
        <dbReference type="ChEBI" id="CHEBI:57945"/>
        <dbReference type="ChEBI" id="CHEBI:67139"/>
        <dbReference type="EC" id="1.17.1.8"/>
    </reaction>
</comment>
<organism evidence="16 17">
    <name type="scientific">Pseudodesulfovibrio piezophilus (strain DSM 21447 / JCM 15486 / C1TLV30)</name>
    <name type="common">Desulfovibrio piezophilus</name>
    <dbReference type="NCBI Taxonomy" id="1322246"/>
    <lineage>
        <taxon>Bacteria</taxon>
        <taxon>Pseudomonadati</taxon>
        <taxon>Thermodesulfobacteriota</taxon>
        <taxon>Desulfovibrionia</taxon>
        <taxon>Desulfovibrionales</taxon>
        <taxon>Desulfovibrionaceae</taxon>
    </lineage>
</organism>
<feature type="binding site" evidence="13">
    <location>
        <position position="150"/>
    </location>
    <ligand>
        <name>(S)-2,3,4,5-tetrahydrodipicolinate</name>
        <dbReference type="ChEBI" id="CHEBI:16845"/>
    </ligand>
</feature>
<dbReference type="InterPro" id="IPR000846">
    <property type="entry name" value="DapB_N"/>
</dbReference>
<dbReference type="Gene3D" id="3.40.50.720">
    <property type="entry name" value="NAD(P)-binding Rossmann-like Domain"/>
    <property type="match status" value="1"/>
</dbReference>
<comment type="subunit">
    <text evidence="13">Homotetramer.</text>
</comment>
<evidence type="ECO:0000256" key="12">
    <source>
        <dbReference type="ARBA" id="ARBA00049396"/>
    </source>
</evidence>
<dbReference type="PATRIC" id="fig|879567.3.peg.350"/>
<dbReference type="PIRSF" id="PIRSF000161">
    <property type="entry name" value="DHPR"/>
    <property type="match status" value="1"/>
</dbReference>
<evidence type="ECO:0000256" key="7">
    <source>
        <dbReference type="ARBA" id="ARBA00023027"/>
    </source>
</evidence>
<keyword evidence="3 13" id="KW-0028">Amino-acid biosynthesis</keyword>
<dbReference type="RefSeq" id="WP_015413632.1">
    <property type="nucleotide sequence ID" value="NC_020409.1"/>
</dbReference>
<evidence type="ECO:0000256" key="11">
    <source>
        <dbReference type="ARBA" id="ARBA00049080"/>
    </source>
</evidence>
<dbReference type="Proteomes" id="UP000011724">
    <property type="component" value="Chromosome"/>
</dbReference>
<comment type="subcellular location">
    <subcellularLocation>
        <location evidence="13">Cytoplasm</location>
    </subcellularLocation>
</comment>
<feature type="binding site" evidence="13">
    <location>
        <begin position="92"/>
        <end position="94"/>
    </location>
    <ligand>
        <name>NAD(+)</name>
        <dbReference type="ChEBI" id="CHEBI:57540"/>
    </ligand>
</feature>
<keyword evidence="2 13" id="KW-0963">Cytoplasm</keyword>
<dbReference type="Pfam" id="PF01113">
    <property type="entry name" value="DapB_N"/>
    <property type="match status" value="1"/>
</dbReference>
<dbReference type="OrthoDB" id="9790352at2"/>
<dbReference type="HAMAP" id="MF_00102">
    <property type="entry name" value="DapB"/>
    <property type="match status" value="1"/>
</dbReference>
<gene>
    <name evidence="13 16" type="primary">dapB</name>
    <name evidence="16" type="ordered locus">BN4_10339</name>
</gene>
<dbReference type="EMBL" id="FO203427">
    <property type="protein sequence ID" value="CCH47577.1"/>
    <property type="molecule type" value="Genomic_DNA"/>
</dbReference>
<dbReference type="EC" id="1.17.1.8" evidence="10 13"/>
<dbReference type="GO" id="GO:0019877">
    <property type="term" value="P:diaminopimelate biosynthetic process"/>
    <property type="evidence" value="ECO:0007669"/>
    <property type="project" value="UniProtKB-UniRule"/>
</dbReference>
<dbReference type="GO" id="GO:0009089">
    <property type="term" value="P:lysine biosynthetic process via diaminopimelate"/>
    <property type="evidence" value="ECO:0007669"/>
    <property type="project" value="UniProtKB-UniRule"/>
</dbReference>
<keyword evidence="6 13" id="KW-0560">Oxidoreductase</keyword>
<comment type="caution">
    <text evidence="13">Was originally thought to be a dihydrodipicolinate reductase (DHDPR), catalyzing the conversion of dihydrodipicolinate to tetrahydrodipicolinate. However, it was shown in E.coli that the substrate of the enzymatic reaction is not dihydrodipicolinate (DHDP) but in fact (2S,4S)-4-hydroxy-2,3,4,5-tetrahydrodipicolinic acid (HTPA), the product released by the DapA-catalyzed reaction.</text>
</comment>
<dbReference type="GO" id="GO:0005829">
    <property type="term" value="C:cytosol"/>
    <property type="evidence" value="ECO:0007669"/>
    <property type="project" value="TreeGrafter"/>
</dbReference>
<dbReference type="GO" id="GO:0050661">
    <property type="term" value="F:NADP binding"/>
    <property type="evidence" value="ECO:0007669"/>
    <property type="project" value="UniProtKB-UniRule"/>
</dbReference>
<keyword evidence="8 13" id="KW-0457">Lysine biosynthesis</keyword>
<dbReference type="GO" id="GO:0016726">
    <property type="term" value="F:oxidoreductase activity, acting on CH or CH2 groups, NAD or NADP as acceptor"/>
    <property type="evidence" value="ECO:0007669"/>
    <property type="project" value="UniProtKB-UniRule"/>
</dbReference>
<dbReference type="eggNOG" id="COG0289">
    <property type="taxonomic scope" value="Bacteria"/>
</dbReference>
<dbReference type="HOGENOM" id="CLU_047479_2_1_7"/>
<reference evidence="16 17" key="1">
    <citation type="journal article" date="2013" name="PLoS ONE">
        <title>The first genomic and proteomic characterization of a deep-sea sulfate reducer: insights into the piezophilic lifestyle of Desulfovibrio piezophilus.</title>
        <authorList>
            <person name="Pradel N."/>
            <person name="Ji B."/>
            <person name="Gimenez G."/>
            <person name="Talla E."/>
            <person name="Lenoble P."/>
            <person name="Garel M."/>
            <person name="Tamburini C."/>
            <person name="Fourquet P."/>
            <person name="Lebrun R."/>
            <person name="Bertin P."/>
            <person name="Denis Y."/>
            <person name="Pophillat M."/>
            <person name="Barbe V."/>
            <person name="Ollivier B."/>
            <person name="Dolla A."/>
        </authorList>
    </citation>
    <scope>NUCLEOTIDE SEQUENCE [LARGE SCALE GENOMIC DNA]</scope>
    <source>
        <strain evidence="17">DSM 10523 / SB164P1</strain>
    </source>
</reference>
<dbReference type="Pfam" id="PF05173">
    <property type="entry name" value="DapB_C"/>
    <property type="match status" value="1"/>
</dbReference>
<accession>M1WQ96</accession>
<feature type="domain" description="Dihydrodipicolinate reductase C-terminal" evidence="15">
    <location>
        <begin position="122"/>
        <end position="258"/>
    </location>
</feature>
<dbReference type="PANTHER" id="PTHR20836:SF0">
    <property type="entry name" value="4-HYDROXY-TETRAHYDRODIPICOLINATE REDUCTASE 1, CHLOROPLASTIC-RELATED"/>
    <property type="match status" value="1"/>
</dbReference>
<evidence type="ECO:0000313" key="17">
    <source>
        <dbReference type="Proteomes" id="UP000011724"/>
    </source>
</evidence>
<comment type="catalytic activity">
    <reaction evidence="11 13">
        <text>(S)-2,3,4,5-tetrahydrodipicolinate + NADP(+) + H2O = (2S,4S)-4-hydroxy-2,3,4,5-tetrahydrodipicolinate + NADPH + H(+)</text>
        <dbReference type="Rhea" id="RHEA:35331"/>
        <dbReference type="ChEBI" id="CHEBI:15377"/>
        <dbReference type="ChEBI" id="CHEBI:15378"/>
        <dbReference type="ChEBI" id="CHEBI:16845"/>
        <dbReference type="ChEBI" id="CHEBI:57783"/>
        <dbReference type="ChEBI" id="CHEBI:58349"/>
        <dbReference type="ChEBI" id="CHEBI:67139"/>
        <dbReference type="EC" id="1.17.1.8"/>
    </reaction>
</comment>
<comment type="pathway">
    <text evidence="9 13">Amino-acid biosynthesis; L-lysine biosynthesis via DAP pathway; (S)-tetrahydrodipicolinate from L-aspartate: step 4/4.</text>
</comment>
<dbReference type="PANTHER" id="PTHR20836">
    <property type="entry name" value="DIHYDRODIPICOLINATE REDUCTASE"/>
    <property type="match status" value="1"/>
</dbReference>
<evidence type="ECO:0000256" key="6">
    <source>
        <dbReference type="ARBA" id="ARBA00023002"/>
    </source>
</evidence>
<protein>
    <recommendedName>
        <fullName evidence="10 13">4-hydroxy-tetrahydrodipicolinate reductase</fullName>
        <shortName evidence="13">HTPA reductase</shortName>
        <ecNumber evidence="10 13">1.17.1.8</ecNumber>
    </recommendedName>
</protein>
<dbReference type="SUPFAM" id="SSF51735">
    <property type="entry name" value="NAD(P)-binding Rossmann-fold domains"/>
    <property type="match status" value="1"/>
</dbReference>
<evidence type="ECO:0000256" key="9">
    <source>
        <dbReference type="ARBA" id="ARBA00037922"/>
    </source>
</evidence>
<reference evidence="17" key="2">
    <citation type="journal article" date="2013" name="Stand. Genomic Sci.">
        <title>Complete genome sequence of Desulfocapsa sulfexigens, a marine deltaproteobacterium specialized in disproportionating inorganic sulfur compounds.</title>
        <authorList>
            <person name="Finster K.W."/>
            <person name="Kjeldsen K.U."/>
            <person name="Kube M."/>
            <person name="Reinhardt R."/>
            <person name="Mussmann M."/>
            <person name="Amann R."/>
            <person name="Schreiber L."/>
        </authorList>
    </citation>
    <scope>NUCLEOTIDE SEQUENCE [LARGE SCALE GENOMIC DNA]</scope>
    <source>
        <strain evidence="17">DSM 10523 / SB164P1</strain>
    </source>
</reference>
<keyword evidence="7 13" id="KW-0520">NAD</keyword>
<evidence type="ECO:0000313" key="16">
    <source>
        <dbReference type="EMBL" id="CCH47577.1"/>
    </source>
</evidence>
<keyword evidence="5 13" id="KW-0220">Diaminopimelate biosynthesis</keyword>
<dbReference type="GO" id="GO:0008839">
    <property type="term" value="F:4-hydroxy-tetrahydrodipicolinate reductase"/>
    <property type="evidence" value="ECO:0007669"/>
    <property type="project" value="UniProtKB-UniRule"/>
</dbReference>